<evidence type="ECO:0000313" key="4">
    <source>
        <dbReference type="Proteomes" id="UP000246722"/>
    </source>
</evidence>
<keyword evidence="2" id="KW-0472">Membrane</keyword>
<organism evidence="3 4">
    <name type="scientific">Cryobacterium arcticum</name>
    <dbReference type="NCBI Taxonomy" id="670052"/>
    <lineage>
        <taxon>Bacteria</taxon>
        <taxon>Bacillati</taxon>
        <taxon>Actinomycetota</taxon>
        <taxon>Actinomycetes</taxon>
        <taxon>Micrococcales</taxon>
        <taxon>Microbacteriaceae</taxon>
        <taxon>Cryobacterium</taxon>
    </lineage>
</organism>
<dbReference type="Proteomes" id="UP000246722">
    <property type="component" value="Unassembled WGS sequence"/>
</dbReference>
<feature type="transmembrane region" description="Helical" evidence="2">
    <location>
        <begin position="12"/>
        <end position="35"/>
    </location>
</feature>
<evidence type="ECO:0000256" key="2">
    <source>
        <dbReference type="SAM" id="Phobius"/>
    </source>
</evidence>
<evidence type="ECO:0008006" key="5">
    <source>
        <dbReference type="Google" id="ProtNLM"/>
    </source>
</evidence>
<keyword evidence="4" id="KW-1185">Reference proteome</keyword>
<reference evidence="3 4" key="1">
    <citation type="submission" date="2018-05" db="EMBL/GenBank/DDBJ databases">
        <title>Genetic diversity of glacier-inhabiting Cryobacterium bacteria in China and description of Cryobacterium mengkeensis sp. nov. and Arthrobacter glacialis sp. nov.</title>
        <authorList>
            <person name="Liu Q."/>
            <person name="Xin Y.-H."/>
        </authorList>
    </citation>
    <scope>NUCLEOTIDE SEQUENCE [LARGE SCALE GENOMIC DNA]</scope>
    <source>
        <strain evidence="3 4">SK-1</strain>
    </source>
</reference>
<name>A0A317ZPM8_9MICO</name>
<feature type="compositionally biased region" description="Low complexity" evidence="1">
    <location>
        <begin position="137"/>
        <end position="147"/>
    </location>
</feature>
<evidence type="ECO:0000256" key="1">
    <source>
        <dbReference type="SAM" id="MobiDB-lite"/>
    </source>
</evidence>
<dbReference type="OrthoDB" id="5126096at2"/>
<keyword evidence="2" id="KW-0812">Transmembrane</keyword>
<gene>
    <name evidence="3" type="ORF">CTB96_09820</name>
</gene>
<dbReference type="AlphaFoldDB" id="A0A317ZPM8"/>
<dbReference type="RefSeq" id="WP_110126754.1">
    <property type="nucleotide sequence ID" value="NZ_QHLY01000012.1"/>
</dbReference>
<feature type="transmembrane region" description="Helical" evidence="2">
    <location>
        <begin position="65"/>
        <end position="87"/>
    </location>
</feature>
<feature type="region of interest" description="Disordered" evidence="1">
    <location>
        <begin position="126"/>
        <end position="179"/>
    </location>
</feature>
<dbReference type="EMBL" id="QHLY01000012">
    <property type="protein sequence ID" value="PXA67069.1"/>
    <property type="molecule type" value="Genomic_DNA"/>
</dbReference>
<sequence length="179" mass="18550">MSQNSTARPLSKFNLVLALLWLVDVVVTGVGYWVLTSSNATQADFYTSQSADYVRYFSAQSGSNLGATLIGVGLTGFIITLAAMVVARSISKNVALAAPAVVDNGPDFDFDDDTDFDADEKAAVREHAASETGSIKTVTAHTVEPTPAAAPPVAAPAAEAPAVDSTTGDEPTDEPKSAR</sequence>
<protein>
    <recommendedName>
        <fullName evidence="5">Dinucleotide-utilizing enzyme</fullName>
    </recommendedName>
</protein>
<evidence type="ECO:0000313" key="3">
    <source>
        <dbReference type="EMBL" id="PXA67069.1"/>
    </source>
</evidence>
<comment type="caution">
    <text evidence="3">The sequence shown here is derived from an EMBL/GenBank/DDBJ whole genome shotgun (WGS) entry which is preliminary data.</text>
</comment>
<proteinExistence type="predicted"/>
<keyword evidence="2" id="KW-1133">Transmembrane helix</keyword>
<accession>A0A317ZPM8</accession>